<evidence type="ECO:0000256" key="5">
    <source>
        <dbReference type="ARBA" id="ARBA00022946"/>
    </source>
</evidence>
<evidence type="ECO:0000256" key="4">
    <source>
        <dbReference type="ARBA" id="ARBA00022723"/>
    </source>
</evidence>
<keyword evidence="7 9" id="KW-0560">Oxidoreductase</keyword>
<dbReference type="AlphaFoldDB" id="A0A060T960"/>
<dbReference type="Gene3D" id="3.40.50.970">
    <property type="match status" value="1"/>
</dbReference>
<dbReference type="GO" id="GO:0009083">
    <property type="term" value="P:branched-chain amino acid catabolic process"/>
    <property type="evidence" value="ECO:0007669"/>
    <property type="project" value="TreeGrafter"/>
</dbReference>
<name>A0A060T960_BLAAD</name>
<protein>
    <recommendedName>
        <fullName evidence="9">2-oxoisovalerate dehydrogenase subunit alpha</fullName>
        <ecNumber evidence="9">1.2.4.4</ecNumber>
    </recommendedName>
    <alternativeName>
        <fullName evidence="9">Branched-chain alpha-keto acid dehydrogenase E1 component alpha chain</fullName>
    </alternativeName>
</protein>
<proteinExistence type="inferred from homology"/>
<dbReference type="FunFam" id="3.40.50.970:FF:000015">
    <property type="entry name" value="2-oxoisovalerate dehydrogenase subunit alpha"/>
    <property type="match status" value="1"/>
</dbReference>
<feature type="domain" description="Dehydrogenase E1 component" evidence="10">
    <location>
        <begin position="95"/>
        <end position="392"/>
    </location>
</feature>
<keyword evidence="5" id="KW-0809">Transit peptide</keyword>
<dbReference type="InterPro" id="IPR050771">
    <property type="entry name" value="Alpha-ketoacid_DH_E1_comp"/>
</dbReference>
<keyword evidence="8" id="KW-0496">Mitochondrion</keyword>
<organism evidence="11">
    <name type="scientific">Blastobotrys adeninivorans</name>
    <name type="common">Yeast</name>
    <name type="synonym">Arxula adeninivorans</name>
    <dbReference type="NCBI Taxonomy" id="409370"/>
    <lineage>
        <taxon>Eukaryota</taxon>
        <taxon>Fungi</taxon>
        <taxon>Dikarya</taxon>
        <taxon>Ascomycota</taxon>
        <taxon>Saccharomycotina</taxon>
        <taxon>Dipodascomycetes</taxon>
        <taxon>Dipodascales</taxon>
        <taxon>Trichomonascaceae</taxon>
        <taxon>Blastobotrys</taxon>
    </lineage>
</organism>
<dbReference type="InterPro" id="IPR001017">
    <property type="entry name" value="DH_E1"/>
</dbReference>
<dbReference type="EMBL" id="HG937694">
    <property type="protein sequence ID" value="CDP37334.1"/>
    <property type="molecule type" value="Genomic_DNA"/>
</dbReference>
<dbReference type="GO" id="GO:0005759">
    <property type="term" value="C:mitochondrial matrix"/>
    <property type="evidence" value="ECO:0007669"/>
    <property type="project" value="UniProtKB-SubCell"/>
</dbReference>
<accession>A0A060T960</accession>
<evidence type="ECO:0000256" key="9">
    <source>
        <dbReference type="RuleBase" id="RU365014"/>
    </source>
</evidence>
<evidence type="ECO:0000256" key="1">
    <source>
        <dbReference type="ARBA" id="ARBA00001964"/>
    </source>
</evidence>
<evidence type="ECO:0000256" key="8">
    <source>
        <dbReference type="ARBA" id="ARBA00023128"/>
    </source>
</evidence>
<dbReference type="CDD" id="cd02000">
    <property type="entry name" value="TPP_E1_PDC_ADC_BCADC"/>
    <property type="match status" value="1"/>
</dbReference>
<gene>
    <name evidence="11" type="ORF">GNLVRS02_ARAD1D09064g</name>
</gene>
<keyword evidence="9" id="KW-0786">Thiamine pyrophosphate</keyword>
<reference evidence="11" key="2">
    <citation type="submission" date="2014-06" db="EMBL/GenBank/DDBJ databases">
        <title>The complete genome of Blastobotrys (Arxula) adeninivorans LS3 - a yeast of biotechnological interest.</title>
        <authorList>
            <person name="Kunze G."/>
            <person name="Gaillardin C."/>
            <person name="Czernicka M."/>
            <person name="Durrens P."/>
            <person name="Martin T."/>
            <person name="Boer E."/>
            <person name="Gabaldon T."/>
            <person name="Cruz J."/>
            <person name="Talla E."/>
            <person name="Marck C."/>
            <person name="Goffeau A."/>
            <person name="Barbe V."/>
            <person name="Baret P."/>
            <person name="Baronian K."/>
            <person name="Beier S."/>
            <person name="Bleykasten C."/>
            <person name="Bode R."/>
            <person name="Casaregola S."/>
            <person name="Despons L."/>
            <person name="Fairhead C."/>
            <person name="Giersberg M."/>
            <person name="Gierski P."/>
            <person name="Hahnel U."/>
            <person name="Hartmann A."/>
            <person name="Jankowska D."/>
            <person name="Jubin C."/>
            <person name="Jung P."/>
            <person name="Lafontaine I."/>
            <person name="Leh-Louis V."/>
            <person name="Lemaire M."/>
            <person name="Marcet-Houben M."/>
            <person name="Mascher M."/>
            <person name="Morel G."/>
            <person name="Richard G.-F."/>
            <person name="Riechen J."/>
            <person name="Sacerdot C."/>
            <person name="Sarkar A."/>
            <person name="Savel G."/>
            <person name="Schacherer J."/>
            <person name="Sherman D."/>
            <person name="Straub M.-L."/>
            <person name="Stein N."/>
            <person name="Thierry A."/>
            <person name="Trautwein-Schult A."/>
            <person name="Westhof E."/>
            <person name="Worch S."/>
            <person name="Dujon B."/>
            <person name="Souciet J.-L."/>
            <person name="Wincker P."/>
            <person name="Scholz U."/>
            <person name="Neuveglise N."/>
        </authorList>
    </citation>
    <scope>NUCLEOTIDE SEQUENCE</scope>
    <source>
        <strain evidence="11">LS3</strain>
    </source>
</reference>
<evidence type="ECO:0000313" key="11">
    <source>
        <dbReference type="EMBL" id="CDP37334.1"/>
    </source>
</evidence>
<dbReference type="EC" id="1.2.4.4" evidence="9"/>
<comment type="subcellular location">
    <subcellularLocation>
        <location evidence="2">Mitochondrion matrix</location>
    </subcellularLocation>
</comment>
<keyword evidence="6" id="KW-0630">Potassium</keyword>
<comment type="cofactor">
    <cofactor evidence="1 9">
        <name>thiamine diphosphate</name>
        <dbReference type="ChEBI" id="CHEBI:58937"/>
    </cofactor>
</comment>
<dbReference type="Pfam" id="PF00676">
    <property type="entry name" value="E1_dh"/>
    <property type="match status" value="1"/>
</dbReference>
<dbReference type="InterPro" id="IPR029061">
    <property type="entry name" value="THDP-binding"/>
</dbReference>
<dbReference type="PhylomeDB" id="A0A060T960"/>
<evidence type="ECO:0000256" key="3">
    <source>
        <dbReference type="ARBA" id="ARBA00008646"/>
    </source>
</evidence>
<evidence type="ECO:0000256" key="6">
    <source>
        <dbReference type="ARBA" id="ARBA00022958"/>
    </source>
</evidence>
<sequence>MLQLKAMQRIPTRAAVRAFSSAPVRKAISQSRESAQTELVFPGSVKSQFTHELSFDRPADHPTMKTYRVFDINGNQVDESYEIPFTQEQAVKMYRDMVTISIMDAIMYDAQRQGRFSFYMMSAGEEGASVGSAAALEPQDQVLAQYREQAMFYHRGMSLKAMMAQCYANMYDEGNGINMPMHFQSKELNIHPISSVLATQIPHAAGAAYAMKMLGQQACSIVYFGEGAASEGEFHAALNIAATRNCPTIFFCRNNGFAISTPSLEQYKGDGIASRGVGYGIDTIRVDGNDIAAVHRATKEARQMAIENQKPVLIEAMLYRISHHSTSDDSFAYRSKKEVEDWKRRDSPISRMRKWMEKRQWWNEDMEKEARSQLRRKVLSEFSSAEKAPKPELHNMFGRIFDEPSPVLKEQIKELGELLDTYPDEFDLSTYLNGRDGLKDKDN</sequence>
<reference evidence="11" key="1">
    <citation type="submission" date="2014-02" db="EMBL/GenBank/DDBJ databases">
        <authorList>
            <person name="Genoscope - CEA"/>
        </authorList>
    </citation>
    <scope>NUCLEOTIDE SEQUENCE</scope>
    <source>
        <strain evidence="11">LS3</strain>
    </source>
</reference>
<comment type="catalytic activity">
    <reaction evidence="9">
        <text>N(6)-[(R)-lipoyl]-L-lysyl-[protein] + 3-methyl-2-oxobutanoate + H(+) = N(6)-[(R)-S(8)-2-methylpropanoyldihydrolipoyl]-L-lysyl-[protein] + CO2</text>
        <dbReference type="Rhea" id="RHEA:13457"/>
        <dbReference type="Rhea" id="RHEA-COMP:10474"/>
        <dbReference type="Rhea" id="RHEA-COMP:10497"/>
        <dbReference type="ChEBI" id="CHEBI:11851"/>
        <dbReference type="ChEBI" id="CHEBI:15378"/>
        <dbReference type="ChEBI" id="CHEBI:16526"/>
        <dbReference type="ChEBI" id="CHEBI:83099"/>
        <dbReference type="ChEBI" id="CHEBI:83142"/>
        <dbReference type="EC" id="1.2.4.4"/>
    </reaction>
</comment>
<evidence type="ECO:0000256" key="7">
    <source>
        <dbReference type="ARBA" id="ARBA00023002"/>
    </source>
</evidence>
<dbReference type="GO" id="GO:0003863">
    <property type="term" value="F:branched-chain 2-oxo acid dehydrogenase activity"/>
    <property type="evidence" value="ECO:0007669"/>
    <property type="project" value="UniProtKB-EC"/>
</dbReference>
<evidence type="ECO:0000256" key="2">
    <source>
        <dbReference type="ARBA" id="ARBA00004305"/>
    </source>
</evidence>
<dbReference type="GO" id="GO:0046872">
    <property type="term" value="F:metal ion binding"/>
    <property type="evidence" value="ECO:0007669"/>
    <property type="project" value="UniProtKB-KW"/>
</dbReference>
<comment type="function">
    <text evidence="9">The branched-chain alpha-keto dehydrogenase complex catalyzes the overall conversion of alpha-keto acids to acyl-CoA and CO(2). It contains multiple copies of three enzymatic components: branched-chain alpha-keto acid decarboxylase (E1), lipoamide acyltransferase (E2) and lipoamide dehydrogenase (E3).</text>
</comment>
<dbReference type="SUPFAM" id="SSF52518">
    <property type="entry name" value="Thiamin diphosphate-binding fold (THDP-binding)"/>
    <property type="match status" value="1"/>
</dbReference>
<comment type="similarity">
    <text evidence="3 9">Belongs to the BCKDHA family.</text>
</comment>
<evidence type="ECO:0000259" key="10">
    <source>
        <dbReference type="Pfam" id="PF00676"/>
    </source>
</evidence>
<dbReference type="PANTHER" id="PTHR43380">
    <property type="entry name" value="2-OXOISOVALERATE DEHYDROGENASE SUBUNIT ALPHA, MITOCHONDRIAL"/>
    <property type="match status" value="1"/>
</dbReference>
<dbReference type="PANTHER" id="PTHR43380:SF1">
    <property type="entry name" value="2-OXOISOVALERATE DEHYDROGENASE SUBUNIT ALPHA, MITOCHONDRIAL"/>
    <property type="match status" value="1"/>
</dbReference>
<keyword evidence="4" id="KW-0479">Metal-binding</keyword>